<dbReference type="Proteomes" id="UP000199663">
    <property type="component" value="Unassembled WGS sequence"/>
</dbReference>
<sequence>MVTKIEKKQLWYEEIALRELNEWLYKNKKKASLLNRAAKGIQNKINNLIPEKVHQAITYAIEKMVKGVLVGNKFITSTPQAEMELWAAEIKVKKMISIYTKTASAEGAITGAGGILMGFADLPAFLAIKMKMLFEMASAYGYNVKDLKERFFILYIFKVTFSSQDTRIEAVGILEKWEAFSKTLPENMDDFDWRTFQLEYRDYMDLAKLAQLIPIIGAGVGAIANYKMTKMLGENAMNAYRLRYFDRTMGAKE</sequence>
<dbReference type="PANTHER" id="PTHR41260">
    <property type="entry name" value="PROTEIN ECSC"/>
    <property type="match status" value="1"/>
</dbReference>
<name>A0A1H3RIT6_9BACT</name>
<dbReference type="RefSeq" id="WP_019598135.1">
    <property type="nucleotide sequence ID" value="NZ_FNQC01000008.1"/>
</dbReference>
<comment type="caution">
    <text evidence="1">The sequence shown here is derived from an EMBL/GenBank/DDBJ whole genome shotgun (WGS) entry which is preliminary data.</text>
</comment>
<reference evidence="1 2" key="1">
    <citation type="submission" date="2016-10" db="EMBL/GenBank/DDBJ databases">
        <authorList>
            <person name="Varghese N."/>
            <person name="Submissions S."/>
        </authorList>
    </citation>
    <scope>NUCLEOTIDE SEQUENCE [LARGE SCALE GENOMIC DNA]</scope>
    <source>
        <strain evidence="1 2">DSM 17997</strain>
    </source>
</reference>
<gene>
    <name evidence="1" type="ORF">SAMN05444412_108141</name>
</gene>
<dbReference type="EMBL" id="FNQC01000008">
    <property type="protein sequence ID" value="SDZ25513.1"/>
    <property type="molecule type" value="Genomic_DNA"/>
</dbReference>
<proteinExistence type="predicted"/>
<accession>A0A1H3RIT6</accession>
<dbReference type="InterPro" id="IPR024787">
    <property type="entry name" value="EcsC"/>
</dbReference>
<evidence type="ECO:0000313" key="2">
    <source>
        <dbReference type="Proteomes" id="UP000199663"/>
    </source>
</evidence>
<dbReference type="Pfam" id="PF12787">
    <property type="entry name" value="EcsC"/>
    <property type="match status" value="1"/>
</dbReference>
<keyword evidence="2" id="KW-1185">Reference proteome</keyword>
<dbReference type="PANTHER" id="PTHR41260:SF1">
    <property type="entry name" value="PROTEIN ECSC"/>
    <property type="match status" value="1"/>
</dbReference>
<organism evidence="1 2">
    <name type="scientific">Rhodonellum ikkaensis</name>
    <dbReference type="NCBI Taxonomy" id="336829"/>
    <lineage>
        <taxon>Bacteria</taxon>
        <taxon>Pseudomonadati</taxon>
        <taxon>Bacteroidota</taxon>
        <taxon>Cytophagia</taxon>
        <taxon>Cytophagales</taxon>
        <taxon>Cytophagaceae</taxon>
        <taxon>Rhodonellum</taxon>
    </lineage>
</organism>
<evidence type="ECO:0000313" key="1">
    <source>
        <dbReference type="EMBL" id="SDZ25513.1"/>
    </source>
</evidence>
<protein>
    <submittedName>
        <fullName evidence="1">EcsC protein family protein</fullName>
    </submittedName>
</protein>